<evidence type="ECO:0000259" key="2">
    <source>
        <dbReference type="Pfam" id="PF20938"/>
    </source>
</evidence>
<keyword evidence="4" id="KW-1185">Reference proteome</keyword>
<dbReference type="EMBL" id="JAQHRD010000001">
    <property type="protein sequence ID" value="KAJ6447285.1"/>
    <property type="molecule type" value="Genomic_DNA"/>
</dbReference>
<dbReference type="Pfam" id="PF10022">
    <property type="entry name" value="DUF2264"/>
    <property type="match status" value="1"/>
</dbReference>
<dbReference type="PIRSF" id="PIRSF014753">
    <property type="entry name" value="UCP014753"/>
    <property type="match status" value="1"/>
</dbReference>
<dbReference type="Proteomes" id="UP001163105">
    <property type="component" value="Unassembled WGS sequence"/>
</dbReference>
<evidence type="ECO:0000313" key="4">
    <source>
        <dbReference type="Proteomes" id="UP001163105"/>
    </source>
</evidence>
<organism evidence="3 4">
    <name type="scientific">Purpureocillium lavendulum</name>
    <dbReference type="NCBI Taxonomy" id="1247861"/>
    <lineage>
        <taxon>Eukaryota</taxon>
        <taxon>Fungi</taxon>
        <taxon>Dikarya</taxon>
        <taxon>Ascomycota</taxon>
        <taxon>Pezizomycotina</taxon>
        <taxon>Sordariomycetes</taxon>
        <taxon>Hypocreomycetidae</taxon>
        <taxon>Hypocreales</taxon>
        <taxon>Ophiocordycipitaceae</taxon>
        <taxon>Purpureocillium</taxon>
    </lineage>
</organism>
<dbReference type="InterPro" id="IPR049237">
    <property type="entry name" value="DUF2264_C"/>
</dbReference>
<gene>
    <name evidence="3" type="ORF">O9K51_02060</name>
</gene>
<dbReference type="InterPro" id="IPR049349">
    <property type="entry name" value="DUF2264_N"/>
</dbReference>
<proteinExistence type="predicted"/>
<name>A0AB34GAV8_9HYPO</name>
<feature type="domain" description="DUF2264" evidence="1">
    <location>
        <begin position="14"/>
        <end position="397"/>
    </location>
</feature>
<evidence type="ECO:0000259" key="1">
    <source>
        <dbReference type="Pfam" id="PF10022"/>
    </source>
</evidence>
<comment type="caution">
    <text evidence="3">The sequence shown here is derived from an EMBL/GenBank/DDBJ whole genome shotgun (WGS) entry which is preliminary data.</text>
</comment>
<accession>A0AB34GAV8</accession>
<evidence type="ECO:0008006" key="5">
    <source>
        <dbReference type="Google" id="ProtNLM"/>
    </source>
</evidence>
<feature type="domain" description="DUF2264" evidence="2">
    <location>
        <begin position="417"/>
        <end position="713"/>
    </location>
</feature>
<sequence>MPTLAGFSGNPLRTKDDISQACEAFLRPLLPYFSKHCARVRIPVNSAAHFDDLAAQLEGYARPLWVVGALLSDPKSVTQGQARGDSPLQPWIDGLQNGINPTSPEFWGDIANMDQRMVEAEIISFALLTAPDAFYSPLPEDSKAYLAQWLYGLNGKAMPENNWRWFRVMSNLALVKVCGRPREQIWPLMERDFQTLDSFDIGDGWSADGPWRPVTEDPKDEGAGASAAYGRHADYYSGSFAIQFSQLLYSKLAADLDPDRAAHFQTRAKQFLCTFWRYFDTDDGAGAGIPYGRSLTYRFAMSGFYAAFAFAGACDDSDPLTSHGAVKGMLLRNLRWWANHSEDIFWPDGTFNIGFVYPNMYMAEPYNSPQSPYWALKSLIIAGLPAEHAFWSAEELPHPLAGHTDNTKAVATPGVELVKPARQIVCNHEQGRHHFLLSSGPFAVWPMKATEAKYSKFAYSSSFGFSVPAGSVISQLAPDSSLALSFDEGDTWAVRWTSIGETEAISVPVDDEEVPALVSRWRPWRKREVEVETTLIAPCKKWPDWHVRVHRIRSAGRAMRDDESFTAVEGGFAIDGRRQSDGRSLWHERVQAASDTNTPLSTYGLKDGGGEGAFETRKASFVLSSAGASGVMDLSPPGPFDGVTVGEVMKTDPNTNIMAPRALLPTLRKNASTWPGQDLVLAVAVFAVSSKPGSGCPGELVDMNERWSRAPKISWDQTGQFTLS</sequence>
<protein>
    <recommendedName>
        <fullName evidence="5">DUF2264 domain-containing protein</fullName>
    </recommendedName>
</protein>
<reference evidence="3" key="1">
    <citation type="submission" date="2023-01" db="EMBL/GenBank/DDBJ databases">
        <title>The growth and conidiation of Purpureocillium lavendulum are regulated by nitrogen source and histone H3K14 acetylation.</title>
        <authorList>
            <person name="Tang P."/>
            <person name="Han J."/>
            <person name="Zhang C."/>
            <person name="Tang P."/>
            <person name="Qi F."/>
            <person name="Zhang K."/>
            <person name="Liang L."/>
        </authorList>
    </citation>
    <scope>NUCLEOTIDE SEQUENCE</scope>
    <source>
        <strain evidence="3">YMF1.00683</strain>
    </source>
</reference>
<dbReference type="AlphaFoldDB" id="A0AB34GAV8"/>
<dbReference type="PANTHER" id="PTHR35339:SF2">
    <property type="entry name" value="DUF2264 DOMAIN-CONTAINING PROTEIN-RELATED"/>
    <property type="match status" value="1"/>
</dbReference>
<evidence type="ECO:0000313" key="3">
    <source>
        <dbReference type="EMBL" id="KAJ6447285.1"/>
    </source>
</evidence>
<dbReference type="PANTHER" id="PTHR35339">
    <property type="entry name" value="LINALOOL DEHYDRATASE_ISOMERASE DOMAIN-CONTAINING PROTEIN"/>
    <property type="match status" value="1"/>
</dbReference>
<dbReference type="Pfam" id="PF20938">
    <property type="entry name" value="DUF2264_C"/>
    <property type="match status" value="1"/>
</dbReference>
<dbReference type="InterPro" id="IPR016624">
    <property type="entry name" value="UCP014753"/>
</dbReference>